<evidence type="ECO:0000313" key="1">
    <source>
        <dbReference type="EMBL" id="KAJ8015887.1"/>
    </source>
</evidence>
<name>A0ACC2HIW2_DALPE</name>
<comment type="caution">
    <text evidence="1">The sequence shown here is derived from an EMBL/GenBank/DDBJ whole genome shotgun (WGS) entry which is preliminary data.</text>
</comment>
<proteinExistence type="predicted"/>
<dbReference type="Proteomes" id="UP001157502">
    <property type="component" value="Chromosome 1"/>
</dbReference>
<organism evidence="1 2">
    <name type="scientific">Dallia pectoralis</name>
    <name type="common">Alaska blackfish</name>
    <dbReference type="NCBI Taxonomy" id="75939"/>
    <lineage>
        <taxon>Eukaryota</taxon>
        <taxon>Metazoa</taxon>
        <taxon>Chordata</taxon>
        <taxon>Craniata</taxon>
        <taxon>Vertebrata</taxon>
        <taxon>Euteleostomi</taxon>
        <taxon>Actinopterygii</taxon>
        <taxon>Neopterygii</taxon>
        <taxon>Teleostei</taxon>
        <taxon>Protacanthopterygii</taxon>
        <taxon>Esociformes</taxon>
        <taxon>Umbridae</taxon>
        <taxon>Dallia</taxon>
    </lineage>
</organism>
<sequence length="361" mass="41083">MRTDQNLRTEKKWRVRENHISKDGDTEAKRRKRCTEAENRHAGTVEAKTNGVAGVNISHGKKCGAEQNNDLRILLKKIPNDKSRLIDAKKEEEEDEKEEEEEENDSEEEEDEEEEDEEEEEEEEGTVSPTNQTLAHTSFRESLPGACKTPNGQISCRGIGMTHLPIIRDLGVTILDLAENNISIISSRGFFGLPYLESINLSRNQLEDHSLNQHLFFNLTGLRRLNLDGNQLTRVPSLPPSLEELKINDNKITGLTHYNFNGLLHLLSLELENNGLHVGNVSPLTFKPLRMVQYLRLGRNRFRSIPFGLPISLQELRLQANQLQNIPEGVLSKLVKLRVLDFSHNLLHESTIAKRAWVKLA</sequence>
<evidence type="ECO:0000313" key="2">
    <source>
        <dbReference type="Proteomes" id="UP001157502"/>
    </source>
</evidence>
<dbReference type="EMBL" id="CM055728">
    <property type="protein sequence ID" value="KAJ8015887.1"/>
    <property type="molecule type" value="Genomic_DNA"/>
</dbReference>
<accession>A0ACC2HIW2</accession>
<reference evidence="1" key="1">
    <citation type="submission" date="2021-05" db="EMBL/GenBank/DDBJ databases">
        <authorList>
            <person name="Pan Q."/>
            <person name="Jouanno E."/>
            <person name="Zahm M."/>
            <person name="Klopp C."/>
            <person name="Cabau C."/>
            <person name="Louis A."/>
            <person name="Berthelot C."/>
            <person name="Parey E."/>
            <person name="Roest Crollius H."/>
            <person name="Montfort J."/>
            <person name="Robinson-Rechavi M."/>
            <person name="Bouchez O."/>
            <person name="Lampietro C."/>
            <person name="Lopez Roques C."/>
            <person name="Donnadieu C."/>
            <person name="Postlethwait J."/>
            <person name="Bobe J."/>
            <person name="Dillon D."/>
            <person name="Chandos A."/>
            <person name="von Hippel F."/>
            <person name="Guiguen Y."/>
        </authorList>
    </citation>
    <scope>NUCLEOTIDE SEQUENCE</scope>
    <source>
        <strain evidence="1">YG-Jan2019</strain>
    </source>
</reference>
<protein>
    <submittedName>
        <fullName evidence="1">Uncharacterized protein</fullName>
    </submittedName>
</protein>
<keyword evidence="2" id="KW-1185">Reference proteome</keyword>
<gene>
    <name evidence="1" type="ORF">DPEC_G00001220</name>
</gene>